<dbReference type="InterPro" id="IPR013783">
    <property type="entry name" value="Ig-like_fold"/>
</dbReference>
<evidence type="ECO:0000256" key="6">
    <source>
        <dbReference type="ARBA" id="ARBA00023136"/>
    </source>
</evidence>
<evidence type="ECO:0000256" key="4">
    <source>
        <dbReference type="ARBA" id="ARBA00022737"/>
    </source>
</evidence>
<evidence type="ECO:0000256" key="10">
    <source>
        <dbReference type="SAM" id="MobiDB-lite"/>
    </source>
</evidence>
<dbReference type="SMART" id="SM00202">
    <property type="entry name" value="SR"/>
    <property type="match status" value="1"/>
</dbReference>
<protein>
    <recommendedName>
        <fullName evidence="15">SRCR domain-containing protein</fullName>
    </recommendedName>
</protein>
<dbReference type="PANTHER" id="PTHR48071:SF18">
    <property type="entry name" value="DELETED IN MALIGNANT BRAIN TUMORS 1 PROTEIN-RELATED"/>
    <property type="match status" value="1"/>
</dbReference>
<dbReference type="PANTHER" id="PTHR48071">
    <property type="entry name" value="SRCR DOMAIN-CONTAINING PROTEIN"/>
    <property type="match status" value="1"/>
</dbReference>
<sequence length="391" mass="43994">MNSKTTFSPKRKSPCPPRMRRTSSRRLDWRLTNACYGYTWLSGAPYNGSTYYSCVGDSVTFPWAIIPIASERAELEWSFRDNDGNSEVIATYLNDEFLVPHSSQRTLTFAGSVGLIISNLKHEDFGEYSVRVIINGFITETRYAYLRQPDPPRTDDDRLHARMLPNAIFSSGEWQVQLACGSFSSRGSSSFSVKWKTPLGQILDSDISADHDYILKLNNPLEEGNYSCFIDLHEPAARCAHVPPTMLVSNEIHVDECSAQRALFSSAKREIQEITSIFQQFVNLESGSRPWNGRLEVKVNDTWGAVCSSNYYSSLALVVCRSLRLKRDASYSPQVSIGTTYGTSTLPAHIGYITCNGDEDSIFDCSITYNGQSCYRYYDIGVDCLPRFTLN</sequence>
<keyword evidence="5" id="KW-1133">Transmembrane helix</keyword>
<dbReference type="Pfam" id="PF00530">
    <property type="entry name" value="SRCR"/>
    <property type="match status" value="1"/>
</dbReference>
<keyword evidence="2" id="KW-0812">Transmembrane</keyword>
<evidence type="ECO:0000313" key="13">
    <source>
        <dbReference type="EMBL" id="PVD39509.1"/>
    </source>
</evidence>
<evidence type="ECO:0000256" key="9">
    <source>
        <dbReference type="PROSITE-ProRule" id="PRU00196"/>
    </source>
</evidence>
<evidence type="ECO:0000259" key="11">
    <source>
        <dbReference type="PROSITE" id="PS50287"/>
    </source>
</evidence>
<dbReference type="AlphaFoldDB" id="A0A2T7Q1F2"/>
<dbReference type="EMBL" id="PZQS01000001">
    <property type="protein sequence ID" value="PVD39509.1"/>
    <property type="molecule type" value="Genomic_DNA"/>
</dbReference>
<evidence type="ECO:0000259" key="12">
    <source>
        <dbReference type="PROSITE" id="PS50835"/>
    </source>
</evidence>
<organism evidence="13 14">
    <name type="scientific">Pomacea canaliculata</name>
    <name type="common">Golden apple snail</name>
    <dbReference type="NCBI Taxonomy" id="400727"/>
    <lineage>
        <taxon>Eukaryota</taxon>
        <taxon>Metazoa</taxon>
        <taxon>Spiralia</taxon>
        <taxon>Lophotrochozoa</taxon>
        <taxon>Mollusca</taxon>
        <taxon>Gastropoda</taxon>
        <taxon>Caenogastropoda</taxon>
        <taxon>Architaenioglossa</taxon>
        <taxon>Ampullarioidea</taxon>
        <taxon>Ampullariidae</taxon>
        <taxon>Pomacea</taxon>
    </lineage>
</organism>
<evidence type="ECO:0000256" key="5">
    <source>
        <dbReference type="ARBA" id="ARBA00022989"/>
    </source>
</evidence>
<reference evidence="13 14" key="1">
    <citation type="submission" date="2018-04" db="EMBL/GenBank/DDBJ databases">
        <title>The genome of golden apple snail Pomacea canaliculata provides insight into stress tolerance and invasive adaptation.</title>
        <authorList>
            <person name="Liu C."/>
            <person name="Liu B."/>
            <person name="Ren Y."/>
            <person name="Zhang Y."/>
            <person name="Wang H."/>
            <person name="Li S."/>
            <person name="Jiang F."/>
            <person name="Yin L."/>
            <person name="Zhang G."/>
            <person name="Qian W."/>
            <person name="Fan W."/>
        </authorList>
    </citation>
    <scope>NUCLEOTIDE SEQUENCE [LARGE SCALE GENOMIC DNA]</scope>
    <source>
        <strain evidence="13">SZHN2017</strain>
        <tissue evidence="13">Muscle</tissue>
    </source>
</reference>
<accession>A0A2T7Q1F2</accession>
<evidence type="ECO:0000256" key="7">
    <source>
        <dbReference type="ARBA" id="ARBA00023157"/>
    </source>
</evidence>
<dbReference type="InterPro" id="IPR007110">
    <property type="entry name" value="Ig-like_dom"/>
</dbReference>
<evidence type="ECO:0000313" key="14">
    <source>
        <dbReference type="Proteomes" id="UP000245119"/>
    </source>
</evidence>
<dbReference type="PRINTS" id="PR00258">
    <property type="entry name" value="SPERACTRCPTR"/>
</dbReference>
<evidence type="ECO:0000256" key="1">
    <source>
        <dbReference type="ARBA" id="ARBA00004167"/>
    </source>
</evidence>
<dbReference type="FunFam" id="3.10.250.10:FF:000016">
    <property type="entry name" value="Scavenger receptor cysteine-rich protein type 12"/>
    <property type="match status" value="1"/>
</dbReference>
<feature type="domain" description="Ig-like" evidence="12">
    <location>
        <begin position="152"/>
        <end position="228"/>
    </location>
</feature>
<dbReference type="Proteomes" id="UP000245119">
    <property type="component" value="Linkage Group LG1"/>
</dbReference>
<comment type="caution">
    <text evidence="9">Lacks conserved residue(s) required for the propagation of feature annotation.</text>
</comment>
<keyword evidence="4" id="KW-0677">Repeat</keyword>
<comment type="caution">
    <text evidence="13">The sequence shown here is derived from an EMBL/GenBank/DDBJ whole genome shotgun (WGS) entry which is preliminary data.</text>
</comment>
<dbReference type="GO" id="GO:0016020">
    <property type="term" value="C:membrane"/>
    <property type="evidence" value="ECO:0007669"/>
    <property type="project" value="UniProtKB-SubCell"/>
</dbReference>
<keyword evidence="3" id="KW-0732">Signal</keyword>
<proteinExistence type="predicted"/>
<dbReference type="SUPFAM" id="SSF48726">
    <property type="entry name" value="Immunoglobulin"/>
    <property type="match status" value="1"/>
</dbReference>
<dbReference type="InterPro" id="IPR036179">
    <property type="entry name" value="Ig-like_dom_sf"/>
</dbReference>
<dbReference type="InterPro" id="IPR001190">
    <property type="entry name" value="SRCR"/>
</dbReference>
<dbReference type="PROSITE" id="PS50835">
    <property type="entry name" value="IG_LIKE"/>
    <property type="match status" value="1"/>
</dbReference>
<evidence type="ECO:0008006" key="15">
    <source>
        <dbReference type="Google" id="ProtNLM"/>
    </source>
</evidence>
<dbReference type="OrthoDB" id="536948at2759"/>
<feature type="domain" description="SRCR" evidence="11">
    <location>
        <begin position="282"/>
        <end position="385"/>
    </location>
</feature>
<evidence type="ECO:0000256" key="3">
    <source>
        <dbReference type="ARBA" id="ARBA00022729"/>
    </source>
</evidence>
<dbReference type="Gene3D" id="2.60.40.10">
    <property type="entry name" value="Immunoglobulins"/>
    <property type="match status" value="1"/>
</dbReference>
<dbReference type="SUPFAM" id="SSF56487">
    <property type="entry name" value="SRCR-like"/>
    <property type="match status" value="1"/>
</dbReference>
<keyword evidence="8" id="KW-0325">Glycoprotein</keyword>
<name>A0A2T7Q1F2_POMCA</name>
<dbReference type="PROSITE" id="PS50287">
    <property type="entry name" value="SRCR_2"/>
    <property type="match status" value="1"/>
</dbReference>
<feature type="compositionally biased region" description="Basic residues" evidence="10">
    <location>
        <begin position="9"/>
        <end position="22"/>
    </location>
</feature>
<dbReference type="InterPro" id="IPR036772">
    <property type="entry name" value="SRCR-like_dom_sf"/>
</dbReference>
<feature type="region of interest" description="Disordered" evidence="10">
    <location>
        <begin position="1"/>
        <end position="22"/>
    </location>
</feature>
<keyword evidence="7 9" id="KW-1015">Disulfide bond</keyword>
<keyword evidence="14" id="KW-1185">Reference proteome</keyword>
<gene>
    <name evidence="13" type="ORF">C0Q70_02143</name>
</gene>
<dbReference type="Gene3D" id="3.10.250.10">
    <property type="entry name" value="SRCR-like domain"/>
    <property type="match status" value="1"/>
</dbReference>
<keyword evidence="6" id="KW-0472">Membrane</keyword>
<evidence type="ECO:0000256" key="8">
    <source>
        <dbReference type="ARBA" id="ARBA00023180"/>
    </source>
</evidence>
<comment type="subcellular location">
    <subcellularLocation>
        <location evidence="1">Membrane</location>
        <topology evidence="1">Single-pass membrane protein</topology>
    </subcellularLocation>
</comment>
<feature type="disulfide bond" evidence="9">
    <location>
        <begin position="355"/>
        <end position="365"/>
    </location>
</feature>
<evidence type="ECO:0000256" key="2">
    <source>
        <dbReference type="ARBA" id="ARBA00022692"/>
    </source>
</evidence>